<dbReference type="InterPro" id="IPR018170">
    <property type="entry name" value="Aldo/ket_reductase_CS"/>
</dbReference>
<feature type="domain" description="NADP-dependent oxidoreductase" evidence="8">
    <location>
        <begin position="6"/>
        <end position="251"/>
    </location>
</feature>
<name>A0A1D9LNK8_9NEIS</name>
<evidence type="ECO:0000256" key="3">
    <source>
        <dbReference type="ARBA" id="ARBA00023002"/>
    </source>
</evidence>
<dbReference type="PANTHER" id="PTHR43827">
    <property type="entry name" value="2,5-DIKETO-D-GLUCONIC ACID REDUCTASE"/>
    <property type="match status" value="1"/>
</dbReference>
<dbReference type="PIRSF" id="PIRSF000097">
    <property type="entry name" value="AKR"/>
    <property type="match status" value="1"/>
</dbReference>
<keyword evidence="2" id="KW-0521">NADP</keyword>
<feature type="site" description="Lowers pKa of active site Tyr" evidence="7">
    <location>
        <position position="65"/>
    </location>
</feature>
<dbReference type="GO" id="GO:1990002">
    <property type="term" value="F:methylglyoxal reductase (NADPH) (acetol producing) activity"/>
    <property type="evidence" value="ECO:0007669"/>
    <property type="project" value="TreeGrafter"/>
</dbReference>
<dbReference type="PANTHER" id="PTHR43827:SF3">
    <property type="entry name" value="NADP-DEPENDENT OXIDOREDUCTASE DOMAIN-CONTAINING PROTEIN"/>
    <property type="match status" value="1"/>
</dbReference>
<evidence type="ECO:0000256" key="6">
    <source>
        <dbReference type="PIRSR" id="PIRSR000097-2"/>
    </source>
</evidence>
<keyword evidence="3" id="KW-0560">Oxidoreductase</keyword>
<dbReference type="InterPro" id="IPR036812">
    <property type="entry name" value="NAD(P)_OxRdtase_dom_sf"/>
</dbReference>
<sequence>MVQMPKLGVGTFRLKEQQAEESVTMGLELGYRHIDTAQIYRNEADVGRAIAKGGVPRGELYVTTKIWTDKFGQGKLIPSLRESLDKLGLDQVDMTLIHWPSPKDEVPMAVYMEQLAEAKQLGLTREIGVSNFTIAHLRQAIAAVGADAIGTHQLEVHPYLQNQKVRAFCREHGIALTGYMPLAYGRVVSDPVLQAIGQKHGATAAQVALAWQLRQDIAVIPSSTKRANLAANLDALKLRLDEDDMTRIARLEDGGRIANPDFAPAWDA</sequence>
<evidence type="ECO:0000256" key="5">
    <source>
        <dbReference type="PIRSR" id="PIRSR000097-1"/>
    </source>
</evidence>
<dbReference type="SUPFAM" id="SSF51430">
    <property type="entry name" value="NAD(P)-linked oxidoreductase"/>
    <property type="match status" value="1"/>
</dbReference>
<evidence type="ECO:0000256" key="1">
    <source>
        <dbReference type="ARBA" id="ARBA00007905"/>
    </source>
</evidence>
<dbReference type="Proteomes" id="UP000178776">
    <property type="component" value="Chromosome"/>
</dbReference>
<comment type="similarity">
    <text evidence="1">Belongs to the aldo/keto reductase family.</text>
</comment>
<evidence type="ECO:0000313" key="10">
    <source>
        <dbReference type="Proteomes" id="UP000178776"/>
    </source>
</evidence>
<dbReference type="PROSITE" id="PS00062">
    <property type="entry name" value="ALDOKETO_REDUCTASE_2"/>
    <property type="match status" value="1"/>
</dbReference>
<dbReference type="PROSITE" id="PS00798">
    <property type="entry name" value="ALDOKETO_REDUCTASE_1"/>
    <property type="match status" value="1"/>
</dbReference>
<dbReference type="STRING" id="1108595.BKX93_11820"/>
<evidence type="ECO:0000256" key="4">
    <source>
        <dbReference type="ARBA" id="ARBA00049445"/>
    </source>
</evidence>
<dbReference type="KEGG" id="cvc:BKX93_11820"/>
<dbReference type="Pfam" id="PF00248">
    <property type="entry name" value="Aldo_ket_red"/>
    <property type="match status" value="1"/>
</dbReference>
<dbReference type="InterPro" id="IPR023210">
    <property type="entry name" value="NADP_OxRdtase_dom"/>
</dbReference>
<protein>
    <submittedName>
        <fullName evidence="9">2,5-didehydrogluconate reductase B</fullName>
    </submittedName>
</protein>
<feature type="binding site" evidence="6">
    <location>
        <position position="98"/>
    </location>
    <ligand>
        <name>substrate</name>
    </ligand>
</feature>
<dbReference type="Gene3D" id="3.20.20.100">
    <property type="entry name" value="NADP-dependent oxidoreductase domain"/>
    <property type="match status" value="1"/>
</dbReference>
<gene>
    <name evidence="9" type="ORF">BKX93_11820</name>
</gene>
<feature type="active site" description="Proton donor" evidence="5">
    <location>
        <position position="40"/>
    </location>
</feature>
<organism evidence="9 10">
    <name type="scientific">Chromobacterium vaccinii</name>
    <dbReference type="NCBI Taxonomy" id="1108595"/>
    <lineage>
        <taxon>Bacteria</taxon>
        <taxon>Pseudomonadati</taxon>
        <taxon>Pseudomonadota</taxon>
        <taxon>Betaproteobacteria</taxon>
        <taxon>Neisseriales</taxon>
        <taxon>Chromobacteriaceae</taxon>
        <taxon>Chromobacterium</taxon>
    </lineage>
</organism>
<reference evidence="9 10" key="1">
    <citation type="submission" date="2016-10" db="EMBL/GenBank/DDBJ databases">
        <title>Chromobacterium muskegensis sp. nov., an insecticidal bacterium isolated from Sphagnum bogs.</title>
        <authorList>
            <person name="Sparks M.E."/>
            <person name="Blackburn M.B."/>
            <person name="Gundersen-Rindal D.E."/>
            <person name="Mitchell A."/>
            <person name="Farrar R."/>
            <person name="Kuhar D."/>
        </authorList>
    </citation>
    <scope>NUCLEOTIDE SEQUENCE [LARGE SCALE GENOMIC DNA]</scope>
    <source>
        <strain evidence="9 10">21-1</strain>
    </source>
</reference>
<dbReference type="NCBIfam" id="NF008377">
    <property type="entry name" value="PRK11172.1"/>
    <property type="match status" value="1"/>
</dbReference>
<dbReference type="EMBL" id="CP017707">
    <property type="protein sequence ID" value="AOZ52861.1"/>
    <property type="molecule type" value="Genomic_DNA"/>
</dbReference>
<comment type="catalytic activity">
    <reaction evidence="4">
        <text>hydroxyacetone + NADP(+) = methylglyoxal + NADPH + H(+)</text>
        <dbReference type="Rhea" id="RHEA:27986"/>
        <dbReference type="ChEBI" id="CHEBI:15378"/>
        <dbReference type="ChEBI" id="CHEBI:17158"/>
        <dbReference type="ChEBI" id="CHEBI:27957"/>
        <dbReference type="ChEBI" id="CHEBI:57783"/>
        <dbReference type="ChEBI" id="CHEBI:58349"/>
    </reaction>
</comment>
<dbReference type="FunFam" id="3.20.20.100:FF:000002">
    <property type="entry name" value="2,5-diketo-D-gluconic acid reductase A"/>
    <property type="match status" value="1"/>
</dbReference>
<evidence type="ECO:0000256" key="2">
    <source>
        <dbReference type="ARBA" id="ARBA00022857"/>
    </source>
</evidence>
<proteinExistence type="inferred from homology"/>
<dbReference type="AlphaFoldDB" id="A0A1D9LNK8"/>
<evidence type="ECO:0000259" key="8">
    <source>
        <dbReference type="Pfam" id="PF00248"/>
    </source>
</evidence>
<accession>A0A1D9LNK8</accession>
<dbReference type="PRINTS" id="PR00069">
    <property type="entry name" value="ALDKETRDTASE"/>
</dbReference>
<dbReference type="GO" id="GO:0051596">
    <property type="term" value="P:methylglyoxal catabolic process"/>
    <property type="evidence" value="ECO:0007669"/>
    <property type="project" value="TreeGrafter"/>
</dbReference>
<evidence type="ECO:0000313" key="9">
    <source>
        <dbReference type="EMBL" id="AOZ52861.1"/>
    </source>
</evidence>
<evidence type="ECO:0000256" key="7">
    <source>
        <dbReference type="PIRSR" id="PIRSR000097-3"/>
    </source>
</evidence>
<dbReference type="InterPro" id="IPR020471">
    <property type="entry name" value="AKR"/>
</dbReference>